<evidence type="ECO:0000313" key="2">
    <source>
        <dbReference type="Proteomes" id="UP001491349"/>
    </source>
</evidence>
<organism evidence="1 2">
    <name type="scientific">Flavobacterium buctense</name>
    <dbReference type="NCBI Taxonomy" id="1648146"/>
    <lineage>
        <taxon>Bacteria</taxon>
        <taxon>Pseudomonadati</taxon>
        <taxon>Bacteroidota</taxon>
        <taxon>Flavobacteriia</taxon>
        <taxon>Flavobacteriales</taxon>
        <taxon>Flavobacteriaceae</taxon>
        <taxon>Flavobacterium</taxon>
    </lineage>
</organism>
<protein>
    <submittedName>
        <fullName evidence="1">Uncharacterized protein</fullName>
    </submittedName>
</protein>
<name>A0ABU9DZQ3_9FLAO</name>
<sequence>MAEQKGLIKLTGTIDGVSFYFRKGKPVARKAGGGFSSEKVKHSPAMVRTRENSSEFGHVSKFKRLFRLGLFPFLNGFTDSTLHGRLMSLFQTIKTFDRVSVRGQRSLGIALGTPEGQSLLKKFVFSEQSVSQLLRSRLVFDAASATLTVADFSAQALKFPLGSSVAEVQFGVLRIDYAQAKTELFMSNAHYITPTDTETQFTMTPTVLPTGTGVFIAVAGVKFYEVVNGERYLVKSLGELGVEVLGVW</sequence>
<dbReference type="EMBL" id="JBBPCB010000001">
    <property type="protein sequence ID" value="MEK8179149.1"/>
    <property type="molecule type" value="Genomic_DNA"/>
</dbReference>
<comment type="caution">
    <text evidence="1">The sequence shown here is derived from an EMBL/GenBank/DDBJ whole genome shotgun (WGS) entry which is preliminary data.</text>
</comment>
<evidence type="ECO:0000313" key="1">
    <source>
        <dbReference type="EMBL" id="MEK8179149.1"/>
    </source>
</evidence>
<dbReference type="Proteomes" id="UP001491349">
    <property type="component" value="Unassembled WGS sequence"/>
</dbReference>
<dbReference type="RefSeq" id="WP_187659280.1">
    <property type="nucleotide sequence ID" value="NZ_JACTAB010000001.1"/>
</dbReference>
<reference evidence="1 2" key="1">
    <citation type="submission" date="2024-04" db="EMBL/GenBank/DDBJ databases">
        <title>draft genome sequnece of Flavobacterium buctense JCM 30750.</title>
        <authorList>
            <person name="Kim D.-U."/>
        </authorList>
    </citation>
    <scope>NUCLEOTIDE SEQUENCE [LARGE SCALE GENOMIC DNA]</scope>
    <source>
        <strain evidence="1 2">JCM 30750</strain>
    </source>
</reference>
<keyword evidence="2" id="KW-1185">Reference proteome</keyword>
<gene>
    <name evidence="1" type="ORF">WMW71_02240</name>
</gene>
<accession>A0ABU9DZQ3</accession>
<proteinExistence type="predicted"/>